<gene>
    <name evidence="1" type="ORF">QYF49_16905</name>
</gene>
<protein>
    <submittedName>
        <fullName evidence="1">Uncharacterized protein</fullName>
    </submittedName>
</protein>
<reference evidence="1" key="1">
    <citation type="submission" date="2023-06" db="EMBL/GenBank/DDBJ databases">
        <title>Draft Genome Sequences of Representative Paenibacillus Polymyxa, Bacillus cereus, Fictibacillus sp., and Brevibacillus agri Strains Isolated from Amazonian Dark Earth.</title>
        <authorList>
            <person name="Pellegrinetti T.A."/>
            <person name="Cunha I.C.M."/>
            <person name="Chaves M.G."/>
            <person name="Freitas A.S."/>
            <person name="Silva A.V.R."/>
            <person name="Tsai S.M."/>
            <person name="Mendes L.W."/>
        </authorList>
    </citation>
    <scope>NUCLEOTIDE SEQUENCE</scope>
    <source>
        <strain evidence="1">CENA-BCM004</strain>
    </source>
</reference>
<keyword evidence="2" id="KW-1185">Reference proteome</keyword>
<organism evidence="1 2">
    <name type="scientific">Fictibacillus terranigra</name>
    <dbReference type="NCBI Taxonomy" id="3058424"/>
    <lineage>
        <taxon>Bacteria</taxon>
        <taxon>Bacillati</taxon>
        <taxon>Bacillota</taxon>
        <taxon>Bacilli</taxon>
        <taxon>Bacillales</taxon>
        <taxon>Fictibacillaceae</taxon>
        <taxon>Fictibacillus</taxon>
    </lineage>
</organism>
<evidence type="ECO:0000313" key="2">
    <source>
        <dbReference type="Proteomes" id="UP001168694"/>
    </source>
</evidence>
<dbReference type="EMBL" id="JAUHLN010000003">
    <property type="protein sequence ID" value="MDN4074664.1"/>
    <property type="molecule type" value="Genomic_DNA"/>
</dbReference>
<accession>A0ABT8E9U1</accession>
<name>A0ABT8E9U1_9BACL</name>
<sequence>MLDQEEFKRYNLLFKEFEQFLTRPLTKKEKDFIKWIVKNDMSIERTTSARAT</sequence>
<comment type="caution">
    <text evidence="1">The sequence shown here is derived from an EMBL/GenBank/DDBJ whole genome shotgun (WGS) entry which is preliminary data.</text>
</comment>
<dbReference type="Proteomes" id="UP001168694">
    <property type="component" value="Unassembled WGS sequence"/>
</dbReference>
<dbReference type="RefSeq" id="WP_290400778.1">
    <property type="nucleotide sequence ID" value="NZ_JAUHLN010000003.1"/>
</dbReference>
<proteinExistence type="predicted"/>
<evidence type="ECO:0000313" key="1">
    <source>
        <dbReference type="EMBL" id="MDN4074664.1"/>
    </source>
</evidence>